<dbReference type="GO" id="GO:0015423">
    <property type="term" value="F:ABC-type maltose transporter activity"/>
    <property type="evidence" value="ECO:0007669"/>
    <property type="project" value="TreeGrafter"/>
</dbReference>
<reference evidence="6 7" key="1">
    <citation type="journal article" date="2010" name="J. Bacteriol.">
        <title>Genome sequences of Oceanicola granulosus HTCC2516(T) and Oceanicola batsensis HTCC2597(TDelta).</title>
        <authorList>
            <person name="Thrash J.C."/>
            <person name="Cho J.C."/>
            <person name="Vergin K.L."/>
            <person name="Giovannoni S.J."/>
        </authorList>
    </citation>
    <scope>NUCLEOTIDE SEQUENCE [LARGE SCALE GENOMIC DNA]</scope>
    <source>
        <strain evidence="7">ATCC BAA-861 / DSM 15982 / KCTC 12143 / HTCC2516</strain>
    </source>
</reference>
<evidence type="ECO:0000259" key="5">
    <source>
        <dbReference type="PROSITE" id="PS50893"/>
    </source>
</evidence>
<dbReference type="GO" id="GO:0005524">
    <property type="term" value="F:ATP binding"/>
    <property type="evidence" value="ECO:0007669"/>
    <property type="project" value="UniProtKB-KW"/>
</dbReference>
<name>Q2CGN4_OCEGH</name>
<dbReference type="GO" id="GO:1990060">
    <property type="term" value="C:maltose transport complex"/>
    <property type="evidence" value="ECO:0007669"/>
    <property type="project" value="TreeGrafter"/>
</dbReference>
<dbReference type="Gene3D" id="2.40.50.100">
    <property type="match status" value="1"/>
</dbReference>
<dbReference type="InterPro" id="IPR008995">
    <property type="entry name" value="Mo/tungstate-bd_C_term_dom"/>
</dbReference>
<dbReference type="InterPro" id="IPR012340">
    <property type="entry name" value="NA-bd_OB-fold"/>
</dbReference>
<dbReference type="Proteomes" id="UP000003635">
    <property type="component" value="Unassembled WGS sequence"/>
</dbReference>
<evidence type="ECO:0000313" key="7">
    <source>
        <dbReference type="Proteomes" id="UP000003635"/>
    </source>
</evidence>
<dbReference type="InterPro" id="IPR027417">
    <property type="entry name" value="P-loop_NTPase"/>
</dbReference>
<dbReference type="OrthoDB" id="9802264at2"/>
<keyword evidence="7" id="KW-1185">Reference proteome</keyword>
<dbReference type="GO" id="GO:0016887">
    <property type="term" value="F:ATP hydrolysis activity"/>
    <property type="evidence" value="ECO:0007669"/>
    <property type="project" value="InterPro"/>
</dbReference>
<evidence type="ECO:0000256" key="2">
    <source>
        <dbReference type="ARBA" id="ARBA00022448"/>
    </source>
</evidence>
<evidence type="ECO:0000256" key="3">
    <source>
        <dbReference type="ARBA" id="ARBA00022741"/>
    </source>
</evidence>
<evidence type="ECO:0000256" key="1">
    <source>
        <dbReference type="ARBA" id="ARBA00005417"/>
    </source>
</evidence>
<dbReference type="eggNOG" id="COG3842">
    <property type="taxonomic scope" value="Bacteria"/>
</dbReference>
<gene>
    <name evidence="6" type="ORF">OG2516_16409</name>
</gene>
<comment type="caution">
    <text evidence="6">The sequence shown here is derived from an EMBL/GenBank/DDBJ whole genome shotgun (WGS) entry which is preliminary data.</text>
</comment>
<dbReference type="SUPFAM" id="SSF52540">
    <property type="entry name" value="P-loop containing nucleoside triphosphate hydrolases"/>
    <property type="match status" value="1"/>
</dbReference>
<dbReference type="FunFam" id="3.40.50.300:FF:000042">
    <property type="entry name" value="Maltose/maltodextrin ABC transporter, ATP-binding protein"/>
    <property type="match status" value="1"/>
</dbReference>
<organism evidence="6 7">
    <name type="scientific">Oceanicola granulosus (strain ATCC BAA-861 / DSM 15982 / KCTC 12143 / HTCC2516)</name>
    <dbReference type="NCBI Taxonomy" id="314256"/>
    <lineage>
        <taxon>Bacteria</taxon>
        <taxon>Pseudomonadati</taxon>
        <taxon>Pseudomonadota</taxon>
        <taxon>Alphaproteobacteria</taxon>
        <taxon>Rhodobacterales</taxon>
        <taxon>Roseobacteraceae</taxon>
        <taxon>Oceanicola</taxon>
    </lineage>
</organism>
<keyword evidence="4 6" id="KW-0067">ATP-binding</keyword>
<dbReference type="SUPFAM" id="SSF50331">
    <property type="entry name" value="MOP-like"/>
    <property type="match status" value="1"/>
</dbReference>
<dbReference type="InterPro" id="IPR015855">
    <property type="entry name" value="ABC_transpr_MalK-like"/>
</dbReference>
<sequence length="373" mass="40414">MTHLELRNITKAFGGFEVIRGVDLAVNKGEFLVFVGPSGCGKSTMLRMIAGLETITGGQLVIDGAVMNDEAPVKRGVAMVFQSYALYPNMSVRQNLAFGLEQARMPKPEIRERVEAAAETLKITPLLDRRPGALSGGQSQRVAIGRAIVRDPDLFLFDEPLSNLDAELRVHMRVELKALHARLGRTMIYVTHDQTEAMTMADRIVVFRDGQIEQIGSPLELYNSPVNRFVAGFIGSPQMNFLPLHRNARGRLQVDGGAELDLDPPASGDAILGLRPELAELCEPGAGFLDGRILTVEHLGGESFIHLQPADHGAEPLVIKVIGQTTARAGDLAGVTAPMHQVYLFDAATDRCLMSPTQPSPLTATPRRLASAP</sequence>
<evidence type="ECO:0000313" key="6">
    <source>
        <dbReference type="EMBL" id="EAR51901.1"/>
    </source>
</evidence>
<evidence type="ECO:0000256" key="4">
    <source>
        <dbReference type="ARBA" id="ARBA00022840"/>
    </source>
</evidence>
<dbReference type="STRING" id="314256.OG2516_16409"/>
<dbReference type="PANTHER" id="PTHR43875">
    <property type="entry name" value="MALTODEXTRIN IMPORT ATP-BINDING PROTEIN MSMX"/>
    <property type="match status" value="1"/>
</dbReference>
<dbReference type="PROSITE" id="PS00211">
    <property type="entry name" value="ABC_TRANSPORTER_1"/>
    <property type="match status" value="1"/>
</dbReference>
<dbReference type="PANTHER" id="PTHR43875:SF3">
    <property type="entry name" value="MALTOSE_MALTODEXTRIN IMPORT ATP-BINDING PROTEIN MALK"/>
    <property type="match status" value="1"/>
</dbReference>
<dbReference type="HOGENOM" id="CLU_000604_1_1_5"/>
<dbReference type="Pfam" id="PF00005">
    <property type="entry name" value="ABC_tran"/>
    <property type="match status" value="1"/>
</dbReference>
<dbReference type="NCBIfam" id="NF008653">
    <property type="entry name" value="PRK11650.1"/>
    <property type="match status" value="1"/>
</dbReference>
<dbReference type="GO" id="GO:0055052">
    <property type="term" value="C:ATP-binding cassette (ABC) transporter complex, substrate-binding subunit-containing"/>
    <property type="evidence" value="ECO:0007669"/>
    <property type="project" value="TreeGrafter"/>
</dbReference>
<feature type="domain" description="ABC transporter" evidence="5">
    <location>
        <begin position="4"/>
        <end position="234"/>
    </location>
</feature>
<dbReference type="PROSITE" id="PS50893">
    <property type="entry name" value="ABC_TRANSPORTER_2"/>
    <property type="match status" value="1"/>
</dbReference>
<keyword evidence="3" id="KW-0547">Nucleotide-binding</keyword>
<dbReference type="AlphaFoldDB" id="Q2CGN4"/>
<dbReference type="EMBL" id="AAOT01000008">
    <property type="protein sequence ID" value="EAR51901.1"/>
    <property type="molecule type" value="Genomic_DNA"/>
</dbReference>
<dbReference type="CDD" id="cd03301">
    <property type="entry name" value="ABC_MalK_N"/>
    <property type="match status" value="1"/>
</dbReference>
<dbReference type="Gene3D" id="2.40.50.140">
    <property type="entry name" value="Nucleic acid-binding proteins"/>
    <property type="match status" value="1"/>
</dbReference>
<protein>
    <submittedName>
        <fullName evidence="6">ABC transporter sugar ATP-binding protein</fullName>
    </submittedName>
</protein>
<dbReference type="InterPro" id="IPR003439">
    <property type="entry name" value="ABC_transporter-like_ATP-bd"/>
</dbReference>
<comment type="similarity">
    <text evidence="1">Belongs to the ABC transporter superfamily.</text>
</comment>
<proteinExistence type="inferred from homology"/>
<dbReference type="InterPro" id="IPR003593">
    <property type="entry name" value="AAA+_ATPase"/>
</dbReference>
<dbReference type="Gene3D" id="3.40.50.300">
    <property type="entry name" value="P-loop containing nucleotide triphosphate hydrolases"/>
    <property type="match status" value="1"/>
</dbReference>
<keyword evidence="2" id="KW-0813">Transport</keyword>
<accession>Q2CGN4</accession>
<dbReference type="RefSeq" id="WP_007257228.1">
    <property type="nucleotide sequence ID" value="NZ_CH724111.1"/>
</dbReference>
<dbReference type="InterPro" id="IPR047641">
    <property type="entry name" value="ABC_transpr_MalK/UgpC-like"/>
</dbReference>
<dbReference type="SMART" id="SM00382">
    <property type="entry name" value="AAA"/>
    <property type="match status" value="1"/>
</dbReference>
<dbReference type="InterPro" id="IPR017871">
    <property type="entry name" value="ABC_transporter-like_CS"/>
</dbReference>